<dbReference type="Proteomes" id="UP000266841">
    <property type="component" value="Unassembled WGS sequence"/>
</dbReference>
<organism evidence="1 2">
    <name type="scientific">Thalassiosira oceanica</name>
    <name type="common">Marine diatom</name>
    <dbReference type="NCBI Taxonomy" id="159749"/>
    <lineage>
        <taxon>Eukaryota</taxon>
        <taxon>Sar</taxon>
        <taxon>Stramenopiles</taxon>
        <taxon>Ochrophyta</taxon>
        <taxon>Bacillariophyta</taxon>
        <taxon>Coscinodiscophyceae</taxon>
        <taxon>Thalassiosirophycidae</taxon>
        <taxon>Thalassiosirales</taxon>
        <taxon>Thalassiosiraceae</taxon>
        <taxon>Thalassiosira</taxon>
    </lineage>
</organism>
<gene>
    <name evidence="1" type="ORF">THAOC_21595</name>
</gene>
<protein>
    <submittedName>
        <fullName evidence="1">Uncharacterized protein</fullName>
    </submittedName>
</protein>
<accession>K0SBK7</accession>
<dbReference type="EMBL" id="AGNL01025657">
    <property type="protein sequence ID" value="EJK58296.1"/>
    <property type="molecule type" value="Genomic_DNA"/>
</dbReference>
<reference evidence="1 2" key="1">
    <citation type="journal article" date="2012" name="Genome Biol.">
        <title>Genome and low-iron response of an oceanic diatom adapted to chronic iron limitation.</title>
        <authorList>
            <person name="Lommer M."/>
            <person name="Specht M."/>
            <person name="Roy A.S."/>
            <person name="Kraemer L."/>
            <person name="Andreson R."/>
            <person name="Gutowska M.A."/>
            <person name="Wolf J."/>
            <person name="Bergner S.V."/>
            <person name="Schilhabel M.B."/>
            <person name="Klostermeier U.C."/>
            <person name="Beiko R.G."/>
            <person name="Rosenstiel P."/>
            <person name="Hippler M."/>
            <person name="Laroche J."/>
        </authorList>
    </citation>
    <scope>NUCLEOTIDE SEQUENCE [LARGE SCALE GENOMIC DNA]</scope>
    <source>
        <strain evidence="1 2">CCMP1005</strain>
    </source>
</reference>
<sequence length="68" mass="7656">MWGSIRKDRENQPFLCGVKLVADCDRLWVNRAEVSCRSGATPGWNSLLSLYDVMSSLRGERQGRQAIA</sequence>
<keyword evidence="2" id="KW-1185">Reference proteome</keyword>
<proteinExistence type="predicted"/>
<evidence type="ECO:0000313" key="1">
    <source>
        <dbReference type="EMBL" id="EJK58296.1"/>
    </source>
</evidence>
<dbReference type="AlphaFoldDB" id="K0SBK7"/>
<comment type="caution">
    <text evidence="1">The sequence shown here is derived from an EMBL/GenBank/DDBJ whole genome shotgun (WGS) entry which is preliminary data.</text>
</comment>
<name>K0SBK7_THAOC</name>
<evidence type="ECO:0000313" key="2">
    <source>
        <dbReference type="Proteomes" id="UP000266841"/>
    </source>
</evidence>